<dbReference type="EMBL" id="AUXZ01000060">
    <property type="protein sequence ID" value="KZN52725.1"/>
    <property type="molecule type" value="Genomic_DNA"/>
</dbReference>
<dbReference type="PANTHER" id="PTHR43178">
    <property type="entry name" value="DIHYDROLIPOAMIDE ACETYLTRANSFERASE COMPONENT OF PYRUVATE DEHYDROGENASE COMPLEX"/>
    <property type="match status" value="1"/>
</dbReference>
<comment type="cofactor">
    <cofactor evidence="1">
        <name>(R)-lipoate</name>
        <dbReference type="ChEBI" id="CHEBI:83088"/>
    </cofactor>
</comment>
<evidence type="ECO:0000256" key="6">
    <source>
        <dbReference type="SAM" id="MobiDB-lite"/>
    </source>
</evidence>
<name>A0A167FS56_9GAMM</name>
<feature type="compositionally biased region" description="Polar residues" evidence="6">
    <location>
        <begin position="199"/>
        <end position="213"/>
    </location>
</feature>
<dbReference type="CDD" id="cd06849">
    <property type="entry name" value="lipoyl_domain"/>
    <property type="match status" value="2"/>
</dbReference>
<dbReference type="GO" id="GO:0016407">
    <property type="term" value="F:acetyltransferase activity"/>
    <property type="evidence" value="ECO:0007669"/>
    <property type="project" value="TreeGrafter"/>
</dbReference>
<gene>
    <name evidence="8" type="ORF">N476_09840</name>
</gene>
<protein>
    <recommendedName>
        <fullName evidence="7">Lipoyl-binding domain-containing protein</fullName>
    </recommendedName>
</protein>
<evidence type="ECO:0000256" key="5">
    <source>
        <dbReference type="ARBA" id="ARBA00023315"/>
    </source>
</evidence>
<evidence type="ECO:0000313" key="9">
    <source>
        <dbReference type="Proteomes" id="UP000076503"/>
    </source>
</evidence>
<dbReference type="InterPro" id="IPR003016">
    <property type="entry name" value="2-oxoA_DH_lipoyl-BS"/>
</dbReference>
<comment type="subunit">
    <text evidence="2">Forms a 24-polypeptide structural core with octahedral symmetry.</text>
</comment>
<proteinExistence type="predicted"/>
<keyword evidence="3" id="KW-0808">Transferase</keyword>
<dbReference type="PATRIC" id="fig|1365251.3.peg.901"/>
<dbReference type="PROSITE" id="PS00189">
    <property type="entry name" value="LIPOYL"/>
    <property type="match status" value="1"/>
</dbReference>
<dbReference type="SUPFAM" id="SSF51230">
    <property type="entry name" value="Single hybrid motif"/>
    <property type="match status" value="2"/>
</dbReference>
<dbReference type="AlphaFoldDB" id="A0A167FS56"/>
<dbReference type="Gene3D" id="2.40.50.100">
    <property type="match status" value="2"/>
</dbReference>
<dbReference type="InterPro" id="IPR000089">
    <property type="entry name" value="Biotin_lipoyl"/>
</dbReference>
<dbReference type="Proteomes" id="UP000076503">
    <property type="component" value="Unassembled WGS sequence"/>
</dbReference>
<dbReference type="OrthoDB" id="9805770at2"/>
<dbReference type="InterPro" id="IPR050743">
    <property type="entry name" value="2-oxoacid_DH_E2_comp"/>
</dbReference>
<evidence type="ECO:0000259" key="7">
    <source>
        <dbReference type="PROSITE" id="PS50968"/>
    </source>
</evidence>
<evidence type="ECO:0000256" key="3">
    <source>
        <dbReference type="ARBA" id="ARBA00022679"/>
    </source>
</evidence>
<keyword evidence="4" id="KW-0450">Lipoyl</keyword>
<dbReference type="RefSeq" id="WP_063360563.1">
    <property type="nucleotide sequence ID" value="NZ_AUXZ01000060.1"/>
</dbReference>
<dbReference type="GO" id="GO:0031405">
    <property type="term" value="F:lipoic acid binding"/>
    <property type="evidence" value="ECO:0007669"/>
    <property type="project" value="TreeGrafter"/>
</dbReference>
<accession>A0A167FS56</accession>
<sequence length="311" mass="34443">MTLKVRVPILSSDNEKAHIGKVFVETGQQVKSGDSLCSVETDKVIFELAAYVDGVVEKIFTKEGDYKKEYAALMSITPLTELSTDEKEELQSSDVAIPFSSAQECVITHALKEQGNIDIIAPDLSELGRNFLNIYVKEGSTVEQGDLLCDIETDDEVFDIFAKHRGVICKFNKMPNDTICSGELLVTMYQESKKTINTTAEQVQKPQGTSDSPQEPKSRSIEEICAKVNVQAELDAQSNNPEQTNFEETAKDLMPQERSEQPDILSEVSTAQPYTDTEVTTNTPQVSSSIKPFLCGMLFATGLFALFSYLY</sequence>
<feature type="region of interest" description="Disordered" evidence="6">
    <location>
        <begin position="199"/>
        <end position="219"/>
    </location>
</feature>
<reference evidence="8 9" key="1">
    <citation type="submission" date="2013-07" db="EMBL/GenBank/DDBJ databases">
        <title>Comparative Genomic and Metabolomic Analysis of Twelve Strains of Pseudoalteromonas luteoviolacea.</title>
        <authorList>
            <person name="Vynne N.G."/>
            <person name="Mansson M."/>
            <person name="Gram L."/>
        </authorList>
    </citation>
    <scope>NUCLEOTIDE SEQUENCE [LARGE SCALE GENOMIC DNA]</scope>
    <source>
        <strain evidence="8 9">H33</strain>
    </source>
</reference>
<dbReference type="GO" id="GO:0005737">
    <property type="term" value="C:cytoplasm"/>
    <property type="evidence" value="ECO:0007669"/>
    <property type="project" value="TreeGrafter"/>
</dbReference>
<dbReference type="PROSITE" id="PS50968">
    <property type="entry name" value="BIOTINYL_LIPOYL"/>
    <property type="match status" value="1"/>
</dbReference>
<evidence type="ECO:0000313" key="8">
    <source>
        <dbReference type="EMBL" id="KZN52725.1"/>
    </source>
</evidence>
<feature type="domain" description="Lipoyl-binding" evidence="7">
    <location>
        <begin position="2"/>
        <end position="77"/>
    </location>
</feature>
<evidence type="ECO:0000256" key="1">
    <source>
        <dbReference type="ARBA" id="ARBA00001938"/>
    </source>
</evidence>
<evidence type="ECO:0000256" key="2">
    <source>
        <dbReference type="ARBA" id="ARBA00011484"/>
    </source>
</evidence>
<keyword evidence="5" id="KW-0012">Acyltransferase</keyword>
<dbReference type="Pfam" id="PF00364">
    <property type="entry name" value="Biotin_lipoyl"/>
    <property type="match status" value="2"/>
</dbReference>
<organism evidence="8 9">
    <name type="scientific">Pseudoalteromonas luteoviolacea H33</name>
    <dbReference type="NCBI Taxonomy" id="1365251"/>
    <lineage>
        <taxon>Bacteria</taxon>
        <taxon>Pseudomonadati</taxon>
        <taxon>Pseudomonadota</taxon>
        <taxon>Gammaproteobacteria</taxon>
        <taxon>Alteromonadales</taxon>
        <taxon>Pseudoalteromonadaceae</taxon>
        <taxon>Pseudoalteromonas</taxon>
    </lineage>
</organism>
<dbReference type="InterPro" id="IPR011053">
    <property type="entry name" value="Single_hybrid_motif"/>
</dbReference>
<comment type="caution">
    <text evidence="8">The sequence shown here is derived from an EMBL/GenBank/DDBJ whole genome shotgun (WGS) entry which is preliminary data.</text>
</comment>
<dbReference type="PANTHER" id="PTHR43178:SF5">
    <property type="entry name" value="LIPOAMIDE ACYLTRANSFERASE COMPONENT OF BRANCHED-CHAIN ALPHA-KETO ACID DEHYDROGENASE COMPLEX, MITOCHONDRIAL"/>
    <property type="match status" value="1"/>
</dbReference>
<evidence type="ECO:0000256" key="4">
    <source>
        <dbReference type="ARBA" id="ARBA00022823"/>
    </source>
</evidence>